<dbReference type="WBParaSite" id="PTRK_0000115000.1">
    <property type="protein sequence ID" value="PTRK_0000115000.1"/>
    <property type="gene ID" value="PTRK_0000115000"/>
</dbReference>
<protein>
    <submittedName>
        <fullName evidence="3">Uncharacterized protein</fullName>
    </submittedName>
</protein>
<proteinExistence type="predicted"/>
<sequence length="239" mass="26556">MLCMGDLQRAVEDVMIKPEQNRLEDIKQRSTLEALDLCKPSTSTNSKNLPSTTNNEVTSWSGDNLLSLQQLNTSLMNRTNLLEFNSFGYGINSNISETFTNSPSISINHNNFRDDTSSQISMYDSCEHVLIRSSSSMSANVYPNNNINNIKNPIINELTLNGLIEGSSNGSRKRSNSVSSCPTKGSKYNITPFDDISEINSDQFNDSIQVSPTSIYGFQSRDDENNDDNGSDEEGMDFE</sequence>
<keyword evidence="2" id="KW-1185">Reference proteome</keyword>
<reference evidence="3" key="1">
    <citation type="submission" date="2017-02" db="UniProtKB">
        <authorList>
            <consortium name="WormBaseParasite"/>
        </authorList>
    </citation>
    <scope>IDENTIFICATION</scope>
</reference>
<feature type="compositionally biased region" description="Polar residues" evidence="1">
    <location>
        <begin position="200"/>
        <end position="217"/>
    </location>
</feature>
<dbReference type="Proteomes" id="UP000038045">
    <property type="component" value="Unplaced"/>
</dbReference>
<name>A0A0N4Z2Q6_PARTI</name>
<dbReference type="AlphaFoldDB" id="A0A0N4Z2Q6"/>
<feature type="compositionally biased region" description="Acidic residues" evidence="1">
    <location>
        <begin position="224"/>
        <end position="239"/>
    </location>
</feature>
<accession>A0A0N4Z2Q6</accession>
<feature type="region of interest" description="Disordered" evidence="1">
    <location>
        <begin position="200"/>
        <end position="239"/>
    </location>
</feature>
<evidence type="ECO:0000313" key="2">
    <source>
        <dbReference type="Proteomes" id="UP000038045"/>
    </source>
</evidence>
<organism evidence="2 3">
    <name type="scientific">Parastrongyloides trichosuri</name>
    <name type="common">Possum-specific nematode worm</name>
    <dbReference type="NCBI Taxonomy" id="131310"/>
    <lineage>
        <taxon>Eukaryota</taxon>
        <taxon>Metazoa</taxon>
        <taxon>Ecdysozoa</taxon>
        <taxon>Nematoda</taxon>
        <taxon>Chromadorea</taxon>
        <taxon>Rhabditida</taxon>
        <taxon>Tylenchina</taxon>
        <taxon>Panagrolaimomorpha</taxon>
        <taxon>Strongyloidoidea</taxon>
        <taxon>Strongyloididae</taxon>
        <taxon>Parastrongyloides</taxon>
    </lineage>
</organism>
<evidence type="ECO:0000313" key="3">
    <source>
        <dbReference type="WBParaSite" id="PTRK_0000115000.1"/>
    </source>
</evidence>
<evidence type="ECO:0000256" key="1">
    <source>
        <dbReference type="SAM" id="MobiDB-lite"/>
    </source>
</evidence>